<evidence type="ECO:0000256" key="2">
    <source>
        <dbReference type="ARBA" id="ARBA00010527"/>
    </source>
</evidence>
<dbReference type="GO" id="GO:0015031">
    <property type="term" value="P:protein transport"/>
    <property type="evidence" value="ECO:0007669"/>
    <property type="project" value="UniProtKB-KW"/>
</dbReference>
<dbReference type="Gene3D" id="2.70.98.90">
    <property type="match status" value="1"/>
</dbReference>
<sequence length="535" mass="60911">METKRLILFVVFSFSLLLLWDSWQQKQLQTELAVSNAELSDLQPGDYDSSNIENPAYQLADDKKIVVKTSLYEAEINTVGGDIRKLKLVNFQNDNKDGLYEILNDEMNPLLYIAQSGLIGKNLPTHKDVFKSDQLQYESNDQEVRVPIIFENEEVKVVKTYIFSNDNYQIKLVTSITNKSDAALQPQIYYQLLHDHKSAEKSGLMPTFTGISYFTEASKFKKMDFNDIDNQKPFTQNANDGWIGIIQRYFASAWIIPGNSPRQFYTKRLTDGISSAGVRAKLAMVEAGSSAEVSSVLYSGPQLKKQLIKAAPGMEYTVDYGWLTFIASPLFSLLSGIQKLVHNWGVSIILLTLVIKIFFYPLSASSYRSMAQLKEVAPRLQSMKEKFGDDKQKMQQAMMELYKTEKINPLGGCLPILIQIPVFIALYWVLLGAVELRQAPFFGWITDLSVKDPLYILPILMAASMFLQQKLNPKPTDPTQARLMMMMPIIFSIFFFFFPAGLVLYWFINNVLSMMQQWYVNKQIHATAMKKKGNG</sequence>
<dbReference type="InterPro" id="IPR047196">
    <property type="entry name" value="YidC_ALB_C"/>
</dbReference>
<feature type="transmembrane region" description="Helical" evidence="13">
    <location>
        <begin position="344"/>
        <end position="362"/>
    </location>
</feature>
<dbReference type="HAMAP" id="MF_01810">
    <property type="entry name" value="YidC_type1"/>
    <property type="match status" value="1"/>
</dbReference>
<dbReference type="InterPro" id="IPR019998">
    <property type="entry name" value="Membr_insert_YidC"/>
</dbReference>
<dbReference type="PRINTS" id="PR00701">
    <property type="entry name" value="60KDINNERMP"/>
</dbReference>
<feature type="domain" description="Membrane insertase YidC/Oxa/ALB C-terminal" evidence="14">
    <location>
        <begin position="344"/>
        <end position="522"/>
    </location>
</feature>
<keyword evidence="7 13" id="KW-0653">Protein transport</keyword>
<evidence type="ECO:0000256" key="3">
    <source>
        <dbReference type="ARBA" id="ARBA00015325"/>
    </source>
</evidence>
<dbReference type="GO" id="GO:0032977">
    <property type="term" value="F:membrane insertase activity"/>
    <property type="evidence" value="ECO:0007669"/>
    <property type="project" value="InterPro"/>
</dbReference>
<evidence type="ECO:0000259" key="15">
    <source>
        <dbReference type="Pfam" id="PF14849"/>
    </source>
</evidence>
<dbReference type="InterPro" id="IPR001708">
    <property type="entry name" value="YidC/ALB3/OXA1/COX18"/>
</dbReference>
<name>A0A0H4IXW1_9PROT</name>
<evidence type="ECO:0000256" key="11">
    <source>
        <dbReference type="ARBA" id="ARBA00033245"/>
    </source>
</evidence>
<dbReference type="InterPro" id="IPR038221">
    <property type="entry name" value="YidC_periplasmic_sf"/>
</dbReference>
<dbReference type="Proteomes" id="UP000066549">
    <property type="component" value="Chromosome"/>
</dbReference>
<dbReference type="EMBL" id="CP011002">
    <property type="protein sequence ID" value="AKO65806.1"/>
    <property type="molecule type" value="Genomic_DNA"/>
</dbReference>
<keyword evidence="10 13" id="KW-0143">Chaperone</keyword>
<evidence type="ECO:0000256" key="4">
    <source>
        <dbReference type="ARBA" id="ARBA00022448"/>
    </source>
</evidence>
<evidence type="ECO:0000256" key="10">
    <source>
        <dbReference type="ARBA" id="ARBA00023186"/>
    </source>
</evidence>
<dbReference type="AlphaFoldDB" id="A0A0H4IXW1"/>
<keyword evidence="6 13" id="KW-0812">Transmembrane</keyword>
<reference evidence="16 17" key="1">
    <citation type="submission" date="2015-03" db="EMBL/GenBank/DDBJ databases">
        <title>Comparative analysis of the OM43 clade including a novel species from Red Sea uncovers genomic and metabolic diversity among marine methylotrophs.</title>
        <authorList>
            <person name="Jimenez-Infante F."/>
            <person name="Ngugi D.K."/>
            <person name="Vinu M."/>
            <person name="Alam I."/>
            <person name="Kamau A."/>
            <person name="Blom J."/>
            <person name="Bajic V.B."/>
            <person name="Stingl U."/>
        </authorList>
    </citation>
    <scope>NUCLEOTIDE SEQUENCE [LARGE SCALE GENOMIC DNA]</scope>
    <source>
        <strain evidence="16 17">MBRSH7</strain>
    </source>
</reference>
<evidence type="ECO:0000313" key="16">
    <source>
        <dbReference type="EMBL" id="AKO65806.1"/>
    </source>
</evidence>
<evidence type="ECO:0000256" key="8">
    <source>
        <dbReference type="ARBA" id="ARBA00022989"/>
    </source>
</evidence>
<accession>A0A0H4IXW1</accession>
<dbReference type="Pfam" id="PF14849">
    <property type="entry name" value="YidC_periplas"/>
    <property type="match status" value="1"/>
</dbReference>
<dbReference type="PANTHER" id="PTHR12428:SF65">
    <property type="entry name" value="CYTOCHROME C OXIDASE ASSEMBLY PROTEIN COX18, MITOCHONDRIAL"/>
    <property type="match status" value="1"/>
</dbReference>
<comment type="similarity">
    <text evidence="2 13">Belongs to the OXA1/ALB3/YidC family. Type 1 subfamily.</text>
</comment>
<dbReference type="GO" id="GO:0051205">
    <property type="term" value="P:protein insertion into membrane"/>
    <property type="evidence" value="ECO:0007669"/>
    <property type="project" value="TreeGrafter"/>
</dbReference>
<comment type="subcellular location">
    <subcellularLocation>
        <location evidence="1">Cell inner membrane</location>
        <topology evidence="1">Multi-pass membrane protein</topology>
    </subcellularLocation>
    <subcellularLocation>
        <location evidence="13">Cell membrane</location>
        <topology evidence="13">Multi-pass membrane protein</topology>
    </subcellularLocation>
</comment>
<evidence type="ECO:0000256" key="1">
    <source>
        <dbReference type="ARBA" id="ARBA00004429"/>
    </source>
</evidence>
<feature type="transmembrane region" description="Helical" evidence="13">
    <location>
        <begin position="413"/>
        <end position="434"/>
    </location>
</feature>
<evidence type="ECO:0000256" key="5">
    <source>
        <dbReference type="ARBA" id="ARBA00022475"/>
    </source>
</evidence>
<comment type="subunit">
    <text evidence="13">Interacts with the Sec translocase complex via SecD. Specifically interacts with transmembrane segments of nascent integral membrane proteins during membrane integration.</text>
</comment>
<dbReference type="Pfam" id="PF02096">
    <property type="entry name" value="60KD_IMP"/>
    <property type="match status" value="1"/>
</dbReference>
<comment type="caution">
    <text evidence="13">Lacks conserved residue(s) required for the propagation of feature annotation.</text>
</comment>
<organism evidence="16 17">
    <name type="scientific">Methylophilales bacterium MBRS-H7</name>
    <dbReference type="NCBI Taxonomy" id="1623450"/>
    <lineage>
        <taxon>Bacteria</taxon>
        <taxon>Pseudomonadati</taxon>
        <taxon>Pseudomonadota</taxon>
        <taxon>Betaproteobacteria</taxon>
        <taxon>Nitrosomonadales</taxon>
        <taxon>OM43 clade</taxon>
    </lineage>
</organism>
<evidence type="ECO:0000256" key="12">
    <source>
        <dbReference type="ARBA" id="ARBA00033342"/>
    </source>
</evidence>
<dbReference type="InterPro" id="IPR028055">
    <property type="entry name" value="YidC/Oxa/ALB_C"/>
</dbReference>
<keyword evidence="5 13" id="KW-1003">Cell membrane</keyword>
<dbReference type="OrthoDB" id="9780552at2"/>
<keyword evidence="17" id="KW-1185">Reference proteome</keyword>
<evidence type="ECO:0000259" key="14">
    <source>
        <dbReference type="Pfam" id="PF02096"/>
    </source>
</evidence>
<dbReference type="PATRIC" id="fig|1623450.3.peg.702"/>
<gene>
    <name evidence="13" type="primary">yidC</name>
    <name evidence="16" type="ORF">VI33_03555</name>
</gene>
<dbReference type="NCBIfam" id="TIGR03592">
    <property type="entry name" value="yidC_oxa1_cterm"/>
    <property type="match status" value="1"/>
</dbReference>
<evidence type="ECO:0000256" key="13">
    <source>
        <dbReference type="HAMAP-Rule" id="MF_01810"/>
    </source>
</evidence>
<dbReference type="GO" id="GO:0005886">
    <property type="term" value="C:plasma membrane"/>
    <property type="evidence" value="ECO:0007669"/>
    <property type="project" value="UniProtKB-SubCell"/>
</dbReference>
<dbReference type="PANTHER" id="PTHR12428">
    <property type="entry name" value="OXA1"/>
    <property type="match status" value="1"/>
</dbReference>
<evidence type="ECO:0000256" key="9">
    <source>
        <dbReference type="ARBA" id="ARBA00023136"/>
    </source>
</evidence>
<protein>
    <recommendedName>
        <fullName evidence="3 13">Membrane protein insertase YidC</fullName>
    </recommendedName>
    <alternativeName>
        <fullName evidence="12 13">Foldase YidC</fullName>
    </alternativeName>
    <alternativeName>
        <fullName evidence="11 13">Membrane integrase YidC</fullName>
    </alternativeName>
    <alternativeName>
        <fullName evidence="13">Membrane protein YidC</fullName>
    </alternativeName>
</protein>
<keyword evidence="9 13" id="KW-0472">Membrane</keyword>
<dbReference type="PRINTS" id="PR01900">
    <property type="entry name" value="YIDCPROTEIN"/>
</dbReference>
<feature type="domain" description="Membrane insertase YidC N-terminal" evidence="15">
    <location>
        <begin position="65"/>
        <end position="332"/>
    </location>
</feature>
<keyword evidence="8 13" id="KW-1133">Transmembrane helix</keyword>
<feature type="transmembrane region" description="Helical" evidence="13">
    <location>
        <begin position="483"/>
        <end position="508"/>
    </location>
</feature>
<evidence type="ECO:0000256" key="6">
    <source>
        <dbReference type="ARBA" id="ARBA00022692"/>
    </source>
</evidence>
<dbReference type="CDD" id="cd20070">
    <property type="entry name" value="5TM_YidC_Alb3"/>
    <property type="match status" value="1"/>
</dbReference>
<evidence type="ECO:0000313" key="17">
    <source>
        <dbReference type="Proteomes" id="UP000066549"/>
    </source>
</evidence>
<evidence type="ECO:0000256" key="7">
    <source>
        <dbReference type="ARBA" id="ARBA00022927"/>
    </source>
</evidence>
<dbReference type="NCBIfam" id="TIGR03593">
    <property type="entry name" value="yidC_nterm"/>
    <property type="match status" value="1"/>
</dbReference>
<dbReference type="NCBIfam" id="NF002352">
    <property type="entry name" value="PRK01318.1-3"/>
    <property type="match status" value="1"/>
</dbReference>
<dbReference type="InterPro" id="IPR028053">
    <property type="entry name" value="Membr_insert_YidC_N"/>
</dbReference>
<proteinExistence type="inferred from homology"/>
<keyword evidence="4 13" id="KW-0813">Transport</keyword>
<dbReference type="CDD" id="cd19961">
    <property type="entry name" value="EcYidC-like_peri"/>
    <property type="match status" value="1"/>
</dbReference>
<comment type="function">
    <text evidence="13">Required for the insertion and/or proper folding and/or complex formation of integral membrane proteins into the membrane. Involved in integration of membrane proteins that insert both dependently and independently of the Sec translocase complex, as well as at least some lipoproteins. Aids folding of multispanning membrane proteins.</text>
</comment>